<gene>
    <name evidence="1" type="ORF">FNV43_RR09980</name>
</gene>
<dbReference type="EMBL" id="VOIH02000004">
    <property type="protein sequence ID" value="KAF3449252.1"/>
    <property type="molecule type" value="Genomic_DNA"/>
</dbReference>
<reference evidence="1" key="1">
    <citation type="submission" date="2020-03" db="EMBL/GenBank/DDBJ databases">
        <title>A high-quality chromosome-level genome assembly of a woody plant with both climbing and erect habits, Rhamnella rubrinervis.</title>
        <authorList>
            <person name="Lu Z."/>
            <person name="Yang Y."/>
            <person name="Zhu X."/>
            <person name="Sun Y."/>
        </authorList>
    </citation>
    <scope>NUCLEOTIDE SEQUENCE</scope>
    <source>
        <strain evidence="1">BYM</strain>
        <tissue evidence="1">Leaf</tissue>
    </source>
</reference>
<dbReference type="AlphaFoldDB" id="A0A8K0HAY6"/>
<keyword evidence="2" id="KW-1185">Reference proteome</keyword>
<proteinExistence type="predicted"/>
<protein>
    <submittedName>
        <fullName evidence="1">Uncharacterized protein</fullName>
    </submittedName>
</protein>
<evidence type="ECO:0000313" key="1">
    <source>
        <dbReference type="EMBL" id="KAF3449252.1"/>
    </source>
</evidence>
<comment type="caution">
    <text evidence="1">The sequence shown here is derived from an EMBL/GenBank/DDBJ whole genome shotgun (WGS) entry which is preliminary data.</text>
</comment>
<name>A0A8K0HAY6_9ROSA</name>
<organism evidence="1 2">
    <name type="scientific">Rhamnella rubrinervis</name>
    <dbReference type="NCBI Taxonomy" id="2594499"/>
    <lineage>
        <taxon>Eukaryota</taxon>
        <taxon>Viridiplantae</taxon>
        <taxon>Streptophyta</taxon>
        <taxon>Embryophyta</taxon>
        <taxon>Tracheophyta</taxon>
        <taxon>Spermatophyta</taxon>
        <taxon>Magnoliopsida</taxon>
        <taxon>eudicotyledons</taxon>
        <taxon>Gunneridae</taxon>
        <taxon>Pentapetalae</taxon>
        <taxon>rosids</taxon>
        <taxon>fabids</taxon>
        <taxon>Rosales</taxon>
        <taxon>Rhamnaceae</taxon>
        <taxon>rhamnoid group</taxon>
        <taxon>Rhamneae</taxon>
        <taxon>Rhamnella</taxon>
    </lineage>
</organism>
<evidence type="ECO:0000313" key="2">
    <source>
        <dbReference type="Proteomes" id="UP000796880"/>
    </source>
</evidence>
<accession>A0A8K0HAY6</accession>
<dbReference type="Proteomes" id="UP000796880">
    <property type="component" value="Unassembled WGS sequence"/>
</dbReference>
<sequence length="197" mass="22565">MVRWITSSRQVRTNTMVTNDRSGRVELASTSELREMFKENMEHDAKAATSAVEGGVHPLSKLSNGAACDLEALPGRQPREWIIGRTRQHHVGDLVFKGKPTERQAFMTRNDWCEEKSSEVEVLRSARDDRAKQVWNPQLHIGNSRIISRVPYLKSARTPTAWVGRMSRPHFINALRFSYTRARRRDVCNILKLLVLA</sequence>